<gene>
    <name evidence="4" type="ORF">HMPREF9104_00250</name>
</gene>
<dbReference type="AlphaFoldDB" id="H1LCD7"/>
<dbReference type="STRING" id="797516.HMPREF9104_00250"/>
<evidence type="ECO:0000313" key="4">
    <source>
        <dbReference type="EMBL" id="EHO54082.1"/>
    </source>
</evidence>
<feature type="region of interest" description="Disordered" evidence="1">
    <location>
        <begin position="376"/>
        <end position="408"/>
    </location>
</feature>
<dbReference type="Pfam" id="PF13472">
    <property type="entry name" value="Lipase_GDSL_2"/>
    <property type="match status" value="1"/>
</dbReference>
<name>H1LCD7_9LACO</name>
<feature type="chain" id="PRO_5003551802" evidence="2">
    <location>
        <begin position="29"/>
        <end position="408"/>
    </location>
</feature>
<comment type="caution">
    <text evidence="4">The sequence shown here is derived from an EMBL/GenBank/DDBJ whole genome shotgun (WGS) entry which is preliminary data.</text>
</comment>
<dbReference type="PANTHER" id="PTHR30383">
    <property type="entry name" value="THIOESTERASE 1/PROTEASE 1/LYSOPHOSPHOLIPASE L1"/>
    <property type="match status" value="1"/>
</dbReference>
<sequence length="408" mass="44989">MIMFKKVYIVAALAATMGVAGLSSTAHAATTKATPTSTSTAKQPNATKTNQKDDQDDVKPATVVKTTDLSDEPMPYHMKSGYIYSDSGLTKTLGSAKDFANVTFYAYKKVTIDRSAQGSGNSVFYYVRSGSGKQTGYVWHGNLEGIAEGTFNIAMKNSNYFKSNKIITMGDSITCGYDGYQTLTNMGYPTWLSRYLNTKVTNVGYNGAFLAQGDGNVETPGDLTTVVNEHNFKNYNVATIAYGTNDYGHSTNSLDDISAELTKDIKKMKSDNKNLIIYGILPLTRYDNNTNSDEVAGQGGYSMNQLRDAEAQVYKDNNIPYLDWRNDAKQIITDANHTTRFNDGRLHPNPMTYQLMGREIAQFMIKNYPEDMIKTSKTTTNKATTKKKTATKATTRKTTTKVTSPANY</sequence>
<dbReference type="InterPro" id="IPR051532">
    <property type="entry name" value="Ester_Hydrolysis_Enzymes"/>
</dbReference>
<feature type="domain" description="SGNH hydrolase-type esterase" evidence="3">
    <location>
        <begin position="169"/>
        <end position="355"/>
    </location>
</feature>
<dbReference type="InterPro" id="IPR036514">
    <property type="entry name" value="SGNH_hydro_sf"/>
</dbReference>
<dbReference type="Proteomes" id="UP000005025">
    <property type="component" value="Unassembled WGS sequence"/>
</dbReference>
<dbReference type="OrthoDB" id="2311671at2"/>
<feature type="compositionally biased region" description="Basic and acidic residues" evidence="1">
    <location>
        <begin position="50"/>
        <end position="59"/>
    </location>
</feature>
<feature type="region of interest" description="Disordered" evidence="1">
    <location>
        <begin position="28"/>
        <end position="61"/>
    </location>
</feature>
<evidence type="ECO:0000256" key="2">
    <source>
        <dbReference type="SAM" id="SignalP"/>
    </source>
</evidence>
<organism evidence="4 5">
    <name type="scientific">Lentilactobacillus kisonensis F0435</name>
    <dbReference type="NCBI Taxonomy" id="797516"/>
    <lineage>
        <taxon>Bacteria</taxon>
        <taxon>Bacillati</taxon>
        <taxon>Bacillota</taxon>
        <taxon>Bacilli</taxon>
        <taxon>Lactobacillales</taxon>
        <taxon>Lactobacillaceae</taxon>
        <taxon>Lentilactobacillus</taxon>
    </lineage>
</organism>
<proteinExistence type="predicted"/>
<dbReference type="EMBL" id="AGRJ01000028">
    <property type="protein sequence ID" value="EHO54082.1"/>
    <property type="molecule type" value="Genomic_DNA"/>
</dbReference>
<protein>
    <submittedName>
        <fullName evidence="4">GDSL-like protein</fullName>
    </submittedName>
</protein>
<dbReference type="Gene3D" id="3.40.50.1110">
    <property type="entry name" value="SGNH hydrolase"/>
    <property type="match status" value="1"/>
</dbReference>
<dbReference type="CDD" id="cd00229">
    <property type="entry name" value="SGNH_hydrolase"/>
    <property type="match status" value="1"/>
</dbReference>
<evidence type="ECO:0000259" key="3">
    <source>
        <dbReference type="Pfam" id="PF13472"/>
    </source>
</evidence>
<evidence type="ECO:0000313" key="5">
    <source>
        <dbReference type="Proteomes" id="UP000005025"/>
    </source>
</evidence>
<dbReference type="SUPFAM" id="SSF52266">
    <property type="entry name" value="SGNH hydrolase"/>
    <property type="match status" value="1"/>
</dbReference>
<dbReference type="InterPro" id="IPR013830">
    <property type="entry name" value="SGNH_hydro"/>
</dbReference>
<feature type="signal peptide" evidence="2">
    <location>
        <begin position="1"/>
        <end position="28"/>
    </location>
</feature>
<feature type="compositionally biased region" description="Basic residues" evidence="1">
    <location>
        <begin position="384"/>
        <end position="399"/>
    </location>
</feature>
<keyword evidence="2" id="KW-0732">Signal</keyword>
<dbReference type="HOGENOM" id="CLU_056344_0_0_9"/>
<accession>H1LCD7</accession>
<evidence type="ECO:0000256" key="1">
    <source>
        <dbReference type="SAM" id="MobiDB-lite"/>
    </source>
</evidence>
<dbReference type="PATRIC" id="fig|797516.3.peg.217"/>
<feature type="compositionally biased region" description="Low complexity" evidence="1">
    <location>
        <begin position="28"/>
        <end position="41"/>
    </location>
</feature>
<reference evidence="4 5" key="1">
    <citation type="submission" date="2011-09" db="EMBL/GenBank/DDBJ databases">
        <authorList>
            <person name="Weinstock G."/>
            <person name="Sodergren E."/>
            <person name="Clifton S."/>
            <person name="Fulton L."/>
            <person name="Fulton B."/>
            <person name="Courtney L."/>
            <person name="Fronick C."/>
            <person name="Harrison M."/>
            <person name="Strong C."/>
            <person name="Farmer C."/>
            <person name="Delahaunty K."/>
            <person name="Markovic C."/>
            <person name="Hall O."/>
            <person name="Minx P."/>
            <person name="Tomlinson C."/>
            <person name="Mitreva M."/>
            <person name="Hou S."/>
            <person name="Chen J."/>
            <person name="Wollam A."/>
            <person name="Pepin K.H."/>
            <person name="Johnson M."/>
            <person name="Bhonagiri V."/>
            <person name="Zhang X."/>
            <person name="Suruliraj S."/>
            <person name="Warren W."/>
            <person name="Chinwalla A."/>
            <person name="Mardis E.R."/>
            <person name="Wilson R.K."/>
        </authorList>
    </citation>
    <scope>NUCLEOTIDE SEQUENCE [LARGE SCALE GENOMIC DNA]</scope>
    <source>
        <strain evidence="4 5">F0435</strain>
    </source>
</reference>